<dbReference type="AlphaFoldDB" id="A0AAE1E406"/>
<reference evidence="14" key="1">
    <citation type="journal article" date="2023" name="G3 (Bethesda)">
        <title>A reference genome for the long-term kleptoplast-retaining sea slug Elysia crispata morphotype clarki.</title>
        <authorList>
            <person name="Eastman K.E."/>
            <person name="Pendleton A.L."/>
            <person name="Shaikh M.A."/>
            <person name="Suttiyut T."/>
            <person name="Ogas R."/>
            <person name="Tomko P."/>
            <person name="Gavelis G."/>
            <person name="Widhalm J.R."/>
            <person name="Wisecaver J.H."/>
        </authorList>
    </citation>
    <scope>NUCLEOTIDE SEQUENCE</scope>
    <source>
        <strain evidence="14">ECLA1</strain>
    </source>
</reference>
<keyword evidence="15" id="KW-1185">Reference proteome</keyword>
<comment type="subcellular location">
    <subcellularLocation>
        <location evidence="2">Membrane</location>
        <topology evidence="2">Multi-pass membrane protein</topology>
    </subcellularLocation>
</comment>
<keyword evidence="9" id="KW-0408">Iron</keyword>
<sequence>MVAHISAIVFPLIIIVAAVPGSSLFSWHPTLMAIGFSLLMSEGIILFSRNSSLIPTWSRPDKAWIHAILMGLGMCAVSLGFLAIYYNKKLGGKPHFTTWHGLFGLTTLCIAGAQCVGGSLVKYYRYIGSYIKIRLVDLKLYHALAGLLNFLLITVTFLLSLYSGWAQSNLHWTMWYVSAACISASALVVMTHITAAYMPASGRAGGYTAARS</sequence>
<dbReference type="SMART" id="SM00665">
    <property type="entry name" value="B561"/>
    <property type="match status" value="1"/>
</dbReference>
<dbReference type="Proteomes" id="UP001283361">
    <property type="component" value="Unassembled WGS sequence"/>
</dbReference>
<feature type="transmembrane region" description="Helical" evidence="12">
    <location>
        <begin position="98"/>
        <end position="121"/>
    </location>
</feature>
<accession>A0AAE1E406</accession>
<evidence type="ECO:0000256" key="11">
    <source>
        <dbReference type="ARBA" id="ARBA00024225"/>
    </source>
</evidence>
<keyword evidence="3" id="KW-0813">Transport</keyword>
<evidence type="ECO:0000256" key="5">
    <source>
        <dbReference type="ARBA" id="ARBA00022692"/>
    </source>
</evidence>
<evidence type="ECO:0000256" key="12">
    <source>
        <dbReference type="SAM" id="Phobius"/>
    </source>
</evidence>
<comment type="cofactor">
    <cofactor evidence="1">
        <name>heme b</name>
        <dbReference type="ChEBI" id="CHEBI:60344"/>
    </cofactor>
</comment>
<dbReference type="InterPro" id="IPR045150">
    <property type="entry name" value="CYB561D1/2"/>
</dbReference>
<dbReference type="PANTHER" id="PTHR15422">
    <property type="entry name" value="OS05G0565100 PROTEIN"/>
    <property type="match status" value="1"/>
</dbReference>
<evidence type="ECO:0000313" key="15">
    <source>
        <dbReference type="Proteomes" id="UP001283361"/>
    </source>
</evidence>
<keyword evidence="8 12" id="KW-1133">Transmembrane helix</keyword>
<dbReference type="Pfam" id="PF03188">
    <property type="entry name" value="Cytochrom_B561"/>
    <property type="match status" value="1"/>
</dbReference>
<dbReference type="EMBL" id="JAWDGP010001275">
    <property type="protein sequence ID" value="KAK3793187.1"/>
    <property type="molecule type" value="Genomic_DNA"/>
</dbReference>
<evidence type="ECO:0000256" key="10">
    <source>
        <dbReference type="ARBA" id="ARBA00023136"/>
    </source>
</evidence>
<evidence type="ECO:0000256" key="1">
    <source>
        <dbReference type="ARBA" id="ARBA00001970"/>
    </source>
</evidence>
<protein>
    <recommendedName>
        <fullName evidence="11">ascorbate ferrireductase (transmembrane)</fullName>
        <ecNumber evidence="11">7.2.1.3</ecNumber>
    </recommendedName>
</protein>
<gene>
    <name evidence="14" type="ORF">RRG08_009486</name>
</gene>
<evidence type="ECO:0000256" key="3">
    <source>
        <dbReference type="ARBA" id="ARBA00022448"/>
    </source>
</evidence>
<evidence type="ECO:0000256" key="8">
    <source>
        <dbReference type="ARBA" id="ARBA00022989"/>
    </source>
</evidence>
<feature type="transmembrane region" description="Helical" evidence="12">
    <location>
        <begin position="174"/>
        <end position="197"/>
    </location>
</feature>
<feature type="transmembrane region" description="Helical" evidence="12">
    <location>
        <begin position="141"/>
        <end position="162"/>
    </location>
</feature>
<keyword evidence="4" id="KW-0349">Heme</keyword>
<dbReference type="GO" id="GO:0140571">
    <property type="term" value="F:transmembrane ascorbate ferrireductase activity"/>
    <property type="evidence" value="ECO:0007669"/>
    <property type="project" value="UniProtKB-EC"/>
</dbReference>
<dbReference type="Gene3D" id="1.20.120.1770">
    <property type="match status" value="1"/>
</dbReference>
<evidence type="ECO:0000259" key="13">
    <source>
        <dbReference type="PROSITE" id="PS50939"/>
    </source>
</evidence>
<evidence type="ECO:0000256" key="7">
    <source>
        <dbReference type="ARBA" id="ARBA00022982"/>
    </source>
</evidence>
<dbReference type="CDD" id="cd08761">
    <property type="entry name" value="Cyt_b561_CYB561D2_like"/>
    <property type="match status" value="1"/>
</dbReference>
<evidence type="ECO:0000256" key="9">
    <source>
        <dbReference type="ARBA" id="ARBA00023004"/>
    </source>
</evidence>
<feature type="transmembrane region" description="Helical" evidence="12">
    <location>
        <begin position="31"/>
        <end position="51"/>
    </location>
</feature>
<evidence type="ECO:0000256" key="4">
    <source>
        <dbReference type="ARBA" id="ARBA00022617"/>
    </source>
</evidence>
<feature type="transmembrane region" description="Helical" evidence="12">
    <location>
        <begin position="63"/>
        <end position="86"/>
    </location>
</feature>
<name>A0AAE1E406_9GAST</name>
<keyword evidence="10 12" id="KW-0472">Membrane</keyword>
<organism evidence="14 15">
    <name type="scientific">Elysia crispata</name>
    <name type="common">lettuce slug</name>
    <dbReference type="NCBI Taxonomy" id="231223"/>
    <lineage>
        <taxon>Eukaryota</taxon>
        <taxon>Metazoa</taxon>
        <taxon>Spiralia</taxon>
        <taxon>Lophotrochozoa</taxon>
        <taxon>Mollusca</taxon>
        <taxon>Gastropoda</taxon>
        <taxon>Heterobranchia</taxon>
        <taxon>Euthyneura</taxon>
        <taxon>Panpulmonata</taxon>
        <taxon>Sacoglossa</taxon>
        <taxon>Placobranchoidea</taxon>
        <taxon>Plakobranchidae</taxon>
        <taxon>Elysia</taxon>
    </lineage>
</organism>
<evidence type="ECO:0000256" key="2">
    <source>
        <dbReference type="ARBA" id="ARBA00004141"/>
    </source>
</evidence>
<dbReference type="GO" id="GO:0046872">
    <property type="term" value="F:metal ion binding"/>
    <property type="evidence" value="ECO:0007669"/>
    <property type="project" value="UniProtKB-KW"/>
</dbReference>
<dbReference type="PANTHER" id="PTHR15422:SF45">
    <property type="entry name" value="CYTOCHROME B561 DOMAIN-CONTAINING PROTEIN"/>
    <property type="match status" value="1"/>
</dbReference>
<feature type="transmembrane region" description="Helical" evidence="12">
    <location>
        <begin position="7"/>
        <end position="25"/>
    </location>
</feature>
<keyword evidence="7" id="KW-0249">Electron transport</keyword>
<feature type="domain" description="Cytochrome b561" evidence="13">
    <location>
        <begin position="1"/>
        <end position="198"/>
    </location>
</feature>
<proteinExistence type="predicted"/>
<keyword evidence="6" id="KW-0479">Metal-binding</keyword>
<keyword evidence="5 12" id="KW-0812">Transmembrane</keyword>
<dbReference type="InterPro" id="IPR006593">
    <property type="entry name" value="Cyt_b561/ferric_Rdtase_TM"/>
</dbReference>
<comment type="caution">
    <text evidence="14">The sequence shown here is derived from an EMBL/GenBank/DDBJ whole genome shotgun (WGS) entry which is preliminary data.</text>
</comment>
<dbReference type="GO" id="GO:0016020">
    <property type="term" value="C:membrane"/>
    <property type="evidence" value="ECO:0007669"/>
    <property type="project" value="UniProtKB-SubCell"/>
</dbReference>
<dbReference type="EC" id="7.2.1.3" evidence="11"/>
<evidence type="ECO:0000256" key="6">
    <source>
        <dbReference type="ARBA" id="ARBA00022723"/>
    </source>
</evidence>
<dbReference type="GO" id="GO:0140575">
    <property type="term" value="F:transmembrane monodehydroascorbate reductase activity"/>
    <property type="evidence" value="ECO:0007669"/>
    <property type="project" value="InterPro"/>
</dbReference>
<evidence type="ECO:0000313" key="14">
    <source>
        <dbReference type="EMBL" id="KAK3793187.1"/>
    </source>
</evidence>
<dbReference type="PROSITE" id="PS50939">
    <property type="entry name" value="CYTOCHROME_B561"/>
    <property type="match status" value="1"/>
</dbReference>